<dbReference type="PANTHER" id="PTHR44177:SF1">
    <property type="entry name" value="TETRATRICOPEPTIDE REPEAT PROTEIN 8"/>
    <property type="match status" value="1"/>
</dbReference>
<evidence type="ECO:0000256" key="1">
    <source>
        <dbReference type="SAM" id="MobiDB-lite"/>
    </source>
</evidence>
<dbReference type="RefSeq" id="XP_017038384.1">
    <property type="nucleotide sequence ID" value="XM_017182895.2"/>
</dbReference>
<reference evidence="3" key="2">
    <citation type="submission" date="2025-08" db="UniProtKB">
        <authorList>
            <consortium name="RefSeq"/>
        </authorList>
    </citation>
    <scope>IDENTIFICATION</scope>
    <source>
        <strain evidence="3">14028-0561.14</strain>
        <tissue evidence="3">Whole fly</tissue>
    </source>
</reference>
<dbReference type="PANTHER" id="PTHR44177">
    <property type="entry name" value="TETRATRICOPEPTIDE REPEAT PROTEIN 8"/>
    <property type="match status" value="1"/>
</dbReference>
<dbReference type="Pfam" id="PF13181">
    <property type="entry name" value="TPR_8"/>
    <property type="match status" value="1"/>
</dbReference>
<dbReference type="SMART" id="SM00028">
    <property type="entry name" value="TPR"/>
    <property type="match status" value="6"/>
</dbReference>
<dbReference type="GO" id="GO:1905515">
    <property type="term" value="P:non-motile cilium assembly"/>
    <property type="evidence" value="ECO:0007669"/>
    <property type="project" value="InterPro"/>
</dbReference>
<sequence length="559" mass="61915">MTTATLELDYFRAVSLYRRRSYERCAELCNALLQAGHDGHVQLFATKEGHSEEEEAQQQQQQAEHDAGRNSRFGSNLQRIGPRPRGVAGAGQDSGASIMMPTWLMEGVWQLKMRALTQRVYLDDLEVDDAGDEATEEVEFERIATAARPGSSIKTAFQPRPLTSQRQQLAKSRGSGIAHSSDGRLNSSRPGSAAVARPGTSLSRPGSSMGGGARPASRCGTASRVRATSAAAFNVGDATSKLYQASRLNPTIYAERETLVKALFQFLYYHEADVQKAHSLCQAVMEVQRQKTSGASSGASTFSWWWQQQMGRCLLALHYPRKAEPFLQQSLANFPHPDTYLLLSRLYQRLKQPERALLLISEAVDTRPFDVTYRLEQARIHQAMEQQEDALQLYRLVAKLQPINVESLASIAVGYFYDNNPEMALMYYRRILSLGAHSSELYCNIALCCLYGGQIDLVLPCFQRALAMATQPEQKADIWYNISFVGVTSGDFNLARRCLQLCLTSDAQNGAALNNLAVLAAQGGDVLGAKSYLNAAKDVMPEAEEVTTNLQFMDVHYKL</sequence>
<dbReference type="OrthoDB" id="421121at2759"/>
<feature type="region of interest" description="Disordered" evidence="1">
    <location>
        <begin position="151"/>
        <end position="220"/>
    </location>
</feature>
<dbReference type="InterPro" id="IPR028796">
    <property type="entry name" value="BBS8"/>
</dbReference>
<dbReference type="CDD" id="cd21341">
    <property type="entry name" value="TTC8_N"/>
    <property type="match status" value="1"/>
</dbReference>
<dbReference type="AlphaFoldDB" id="A0A6P4JUQ4"/>
<protein>
    <submittedName>
        <fullName evidence="3">Tetratricopeptide repeat protein 8</fullName>
    </submittedName>
</protein>
<proteinExistence type="predicted"/>
<organism evidence="2 3">
    <name type="scientific">Drosophila kikkawai</name>
    <name type="common">Fruit fly</name>
    <dbReference type="NCBI Taxonomy" id="30033"/>
    <lineage>
        <taxon>Eukaryota</taxon>
        <taxon>Metazoa</taxon>
        <taxon>Ecdysozoa</taxon>
        <taxon>Arthropoda</taxon>
        <taxon>Hexapoda</taxon>
        <taxon>Insecta</taxon>
        <taxon>Pterygota</taxon>
        <taxon>Neoptera</taxon>
        <taxon>Endopterygota</taxon>
        <taxon>Diptera</taxon>
        <taxon>Brachycera</taxon>
        <taxon>Muscomorpha</taxon>
        <taxon>Ephydroidea</taxon>
        <taxon>Drosophilidae</taxon>
        <taxon>Drosophila</taxon>
        <taxon>Sophophora</taxon>
    </lineage>
</organism>
<name>A0A6P4JUQ4_DROKI</name>
<reference evidence="2" key="1">
    <citation type="submission" date="2025-05" db="UniProtKB">
        <authorList>
            <consortium name="RefSeq"/>
        </authorList>
    </citation>
    <scope>NUCLEOTIDE SEQUENCE [LARGE SCALE GENOMIC DNA]</scope>
    <source>
        <strain evidence="2">14028-0561.14</strain>
    </source>
</reference>
<dbReference type="InterPro" id="IPR011990">
    <property type="entry name" value="TPR-like_helical_dom_sf"/>
</dbReference>
<dbReference type="Gene3D" id="1.25.40.10">
    <property type="entry name" value="Tetratricopeptide repeat domain"/>
    <property type="match status" value="1"/>
</dbReference>
<dbReference type="InterPro" id="IPR019734">
    <property type="entry name" value="TPR_rpt"/>
</dbReference>
<dbReference type="GO" id="GO:0034464">
    <property type="term" value="C:BBSome"/>
    <property type="evidence" value="ECO:0007669"/>
    <property type="project" value="InterPro"/>
</dbReference>
<gene>
    <name evidence="3" type="primary">BBS8</name>
</gene>
<dbReference type="FunFam" id="1.25.40.10:FF:000586">
    <property type="entry name" value="Bardet-Biedl syndrome 8"/>
    <property type="match status" value="1"/>
</dbReference>
<keyword evidence="2" id="KW-1185">Reference proteome</keyword>
<evidence type="ECO:0000313" key="3">
    <source>
        <dbReference type="RefSeq" id="XP_017038384.1"/>
    </source>
</evidence>
<dbReference type="GO" id="GO:0036064">
    <property type="term" value="C:ciliary basal body"/>
    <property type="evidence" value="ECO:0007669"/>
    <property type="project" value="TreeGrafter"/>
</dbReference>
<accession>A0A6P4JUQ4</accession>
<dbReference type="GO" id="GO:0097730">
    <property type="term" value="C:non-motile cilium"/>
    <property type="evidence" value="ECO:0007669"/>
    <property type="project" value="TreeGrafter"/>
</dbReference>
<feature type="compositionally biased region" description="Polar residues" evidence="1">
    <location>
        <begin position="161"/>
        <end position="170"/>
    </location>
</feature>
<feature type="region of interest" description="Disordered" evidence="1">
    <location>
        <begin position="48"/>
        <end position="94"/>
    </location>
</feature>
<dbReference type="SUPFAM" id="SSF48452">
    <property type="entry name" value="TPR-like"/>
    <property type="match status" value="2"/>
</dbReference>
<evidence type="ECO:0000313" key="2">
    <source>
        <dbReference type="Proteomes" id="UP001652661"/>
    </source>
</evidence>
<dbReference type="Proteomes" id="UP001652661">
    <property type="component" value="Chromosome 2L"/>
</dbReference>